<accession>A0A2Z4LM64</accession>
<evidence type="ECO:0000256" key="2">
    <source>
        <dbReference type="ARBA" id="ARBA00022448"/>
    </source>
</evidence>
<dbReference type="InterPro" id="IPR003593">
    <property type="entry name" value="AAA+_ATPase"/>
</dbReference>
<dbReference type="PROSITE" id="PS00211">
    <property type="entry name" value="ABC_TRANSPORTER_1"/>
    <property type="match status" value="1"/>
</dbReference>
<keyword evidence="2" id="KW-0813">Transport</keyword>
<dbReference type="AlphaFoldDB" id="A0A2Z4LM64"/>
<dbReference type="PANTHER" id="PTHR42711:SF5">
    <property type="entry name" value="ABC TRANSPORTER ATP-BINDING PROTEIN NATA"/>
    <property type="match status" value="1"/>
</dbReference>
<dbReference type="SMART" id="SM00382">
    <property type="entry name" value="AAA"/>
    <property type="match status" value="1"/>
</dbReference>
<keyword evidence="6" id="KW-1185">Reference proteome</keyword>
<dbReference type="Gene3D" id="3.40.50.300">
    <property type="entry name" value="P-loop containing nucleotide triphosphate hydrolases"/>
    <property type="match status" value="1"/>
</dbReference>
<evidence type="ECO:0000313" key="5">
    <source>
        <dbReference type="EMBL" id="AWX42800.1"/>
    </source>
</evidence>
<dbReference type="PANTHER" id="PTHR42711">
    <property type="entry name" value="ABC TRANSPORTER ATP-BINDING PROTEIN"/>
    <property type="match status" value="1"/>
</dbReference>
<reference evidence="6" key="1">
    <citation type="submission" date="2018-06" db="EMBL/GenBank/DDBJ databases">
        <title>Complete genome sequences of Mycoplasma anatis, M. anseris and M. cloacale type strains.</title>
        <authorList>
            <person name="Grozner D."/>
            <person name="Forro B."/>
            <person name="Sulyok K.M."/>
            <person name="Marton S."/>
            <person name="Kreizinger Z."/>
            <person name="Banyai K."/>
            <person name="Gyuranecz M."/>
        </authorList>
    </citation>
    <scope>NUCLEOTIDE SEQUENCE [LARGE SCALE GENOMIC DNA]</scope>
    <source>
        <strain evidence="6">NCTC 10199</strain>
    </source>
</reference>
<organism evidence="5 6">
    <name type="scientific">Metamycoplasma cloacale</name>
    <dbReference type="NCBI Taxonomy" id="92401"/>
    <lineage>
        <taxon>Bacteria</taxon>
        <taxon>Bacillati</taxon>
        <taxon>Mycoplasmatota</taxon>
        <taxon>Mycoplasmoidales</taxon>
        <taxon>Metamycoplasmataceae</taxon>
        <taxon>Metamycoplasma</taxon>
    </lineage>
</organism>
<dbReference type="EMBL" id="CP030103">
    <property type="protein sequence ID" value="AWX42800.1"/>
    <property type="molecule type" value="Genomic_DNA"/>
</dbReference>
<evidence type="ECO:0000256" key="4">
    <source>
        <dbReference type="ARBA" id="ARBA00022840"/>
    </source>
</evidence>
<comment type="similarity">
    <text evidence="1">Belongs to the ABC transporter superfamily.</text>
</comment>
<dbReference type="KEGG" id="mclo:DK849_01845"/>
<dbReference type="Proteomes" id="UP000249865">
    <property type="component" value="Chromosome"/>
</dbReference>
<evidence type="ECO:0000256" key="1">
    <source>
        <dbReference type="ARBA" id="ARBA00005417"/>
    </source>
</evidence>
<evidence type="ECO:0000256" key="3">
    <source>
        <dbReference type="ARBA" id="ARBA00022741"/>
    </source>
</evidence>
<dbReference type="InterPro" id="IPR050763">
    <property type="entry name" value="ABC_transporter_ATP-binding"/>
</dbReference>
<dbReference type="InterPro" id="IPR027417">
    <property type="entry name" value="P-loop_NTPase"/>
</dbReference>
<keyword evidence="3" id="KW-0547">Nucleotide-binding</keyword>
<dbReference type="Pfam" id="PF00005">
    <property type="entry name" value="ABC_tran"/>
    <property type="match status" value="1"/>
</dbReference>
<dbReference type="GO" id="GO:0005524">
    <property type="term" value="F:ATP binding"/>
    <property type="evidence" value="ECO:0007669"/>
    <property type="project" value="UniProtKB-KW"/>
</dbReference>
<dbReference type="RefSeq" id="WP_029330232.1">
    <property type="nucleotide sequence ID" value="NZ_CP030103.1"/>
</dbReference>
<proteinExistence type="inferred from homology"/>
<gene>
    <name evidence="5" type="ORF">DK849_01845</name>
</gene>
<dbReference type="InterPro" id="IPR017871">
    <property type="entry name" value="ABC_transporter-like_CS"/>
</dbReference>
<dbReference type="GO" id="GO:0016887">
    <property type="term" value="F:ATP hydrolysis activity"/>
    <property type="evidence" value="ECO:0007669"/>
    <property type="project" value="InterPro"/>
</dbReference>
<protein>
    <submittedName>
        <fullName evidence="5">ABC transporter ATP-binding protein</fullName>
    </submittedName>
</protein>
<evidence type="ECO:0000313" key="6">
    <source>
        <dbReference type="Proteomes" id="UP000249865"/>
    </source>
</evidence>
<dbReference type="OrthoDB" id="9778547at2"/>
<dbReference type="SUPFAM" id="SSF52540">
    <property type="entry name" value="P-loop containing nucleoside triphosphate hydrolases"/>
    <property type="match status" value="1"/>
</dbReference>
<dbReference type="PROSITE" id="PS50893">
    <property type="entry name" value="ABC_TRANSPORTER_2"/>
    <property type="match status" value="1"/>
</dbReference>
<sequence length="314" mass="35590">MENKVYAIEIKNLVKNFKNVTAINNLSFSVEKGQLFGFLGLNGAGKTTTLNIILGLLKRTSGEIFINGENFERNVANTRKQIGIVFQESILDASLTVKQNLMTRAYLYVSDFEKNIKVKDIVEEIIKEFQLEEIANREYGKLSGGQKRRVDIARALVHKPSILFLDEPTTGLDPSSRKLVWSILRKIQKERKLTILLTTHYMEEANNCDYSIIIEKGNKLAEGSPTTLKTKYASAMVKVYNNPNIINHAIKAKGFHAITHAIDGIEIRFKTYQMALNFVKNHIELLNDYEIVKGDMDEVFLNVTGAFKNKKEGI</sequence>
<dbReference type="InterPro" id="IPR003439">
    <property type="entry name" value="ABC_transporter-like_ATP-bd"/>
</dbReference>
<name>A0A2Z4LM64_9BACT</name>
<keyword evidence="4 5" id="KW-0067">ATP-binding</keyword>